<accession>A0ABR8QKB8</accession>
<comment type="caution">
    <text evidence="1">The sequence shown here is derived from an EMBL/GenBank/DDBJ whole genome shotgun (WGS) entry which is preliminary data.</text>
</comment>
<reference evidence="1 2" key="1">
    <citation type="submission" date="2020-08" db="EMBL/GenBank/DDBJ databases">
        <title>A Genomic Blueprint of the Chicken Gut Microbiome.</title>
        <authorList>
            <person name="Gilroy R."/>
            <person name="Ravi A."/>
            <person name="Getino M."/>
            <person name="Pursley I."/>
            <person name="Horton D.L."/>
            <person name="Alikhan N.-F."/>
            <person name="Baker D."/>
            <person name="Gharbi K."/>
            <person name="Hall N."/>
            <person name="Watson M."/>
            <person name="Adriaenssens E.M."/>
            <person name="Foster-Nyarko E."/>
            <person name="Jarju S."/>
            <person name="Secka A."/>
            <person name="Antonio M."/>
            <person name="Oren A."/>
            <person name="Chaudhuri R."/>
            <person name="La Ragione R.M."/>
            <person name="Hildebrand F."/>
            <person name="Pallen M.J."/>
        </authorList>
    </citation>
    <scope>NUCLEOTIDE SEQUENCE [LARGE SCALE GENOMIC DNA]</scope>
    <source>
        <strain evidence="1 2">Sa5YUA1</strain>
    </source>
</reference>
<sequence>MGINMTQPGTFKSKFHKQASVLSEGFTHRDATPPSMPAYLNNFRKIGIYNLVDLEKEKVKYYQPEGTTD</sequence>
<gene>
    <name evidence="1" type="ORF">H9655_02680</name>
</gene>
<dbReference type="Proteomes" id="UP000657931">
    <property type="component" value="Unassembled WGS sequence"/>
</dbReference>
<name>A0ABR8QKB8_9BACI</name>
<evidence type="ECO:0000313" key="1">
    <source>
        <dbReference type="EMBL" id="MBD7935922.1"/>
    </source>
</evidence>
<organism evidence="1 2">
    <name type="scientific">Cytobacillus stercorigallinarum</name>
    <dbReference type="NCBI Taxonomy" id="2762240"/>
    <lineage>
        <taxon>Bacteria</taxon>
        <taxon>Bacillati</taxon>
        <taxon>Bacillota</taxon>
        <taxon>Bacilli</taxon>
        <taxon>Bacillales</taxon>
        <taxon>Bacillaceae</taxon>
        <taxon>Cytobacillus</taxon>
    </lineage>
</organism>
<keyword evidence="2" id="KW-1185">Reference proteome</keyword>
<dbReference type="EMBL" id="JACSQT010000001">
    <property type="protein sequence ID" value="MBD7935922.1"/>
    <property type="molecule type" value="Genomic_DNA"/>
</dbReference>
<evidence type="ECO:0000313" key="2">
    <source>
        <dbReference type="Proteomes" id="UP000657931"/>
    </source>
</evidence>
<dbReference type="RefSeq" id="WP_191810602.1">
    <property type="nucleotide sequence ID" value="NZ_JACSQT010000001.1"/>
</dbReference>
<proteinExistence type="predicted"/>
<protein>
    <submittedName>
        <fullName evidence="1">Uncharacterized protein</fullName>
    </submittedName>
</protein>